<evidence type="ECO:0000313" key="2">
    <source>
        <dbReference type="EMBL" id="PSL22174.1"/>
    </source>
</evidence>
<reference evidence="2 3" key="1">
    <citation type="submission" date="2018-03" db="EMBL/GenBank/DDBJ databases">
        <title>Genomic Encyclopedia of Archaeal and Bacterial Type Strains, Phase II (KMG-II): from individual species to whole genera.</title>
        <authorList>
            <person name="Goeker M."/>
        </authorList>
    </citation>
    <scope>NUCLEOTIDE SEQUENCE [LARGE SCALE GENOMIC DNA]</scope>
    <source>
        <strain evidence="2 3">DSM 100673</strain>
    </source>
</reference>
<evidence type="ECO:0000313" key="3">
    <source>
        <dbReference type="Proteomes" id="UP000240418"/>
    </source>
</evidence>
<gene>
    <name evidence="2" type="ORF">CLV88_101599</name>
</gene>
<dbReference type="OrthoDB" id="7831317at2"/>
<dbReference type="RefSeq" id="WP_106606852.1">
    <property type="nucleotide sequence ID" value="NZ_PYGJ01000001.1"/>
</dbReference>
<evidence type="ECO:0000259" key="1">
    <source>
        <dbReference type="Pfam" id="PF07179"/>
    </source>
</evidence>
<accession>A0A2P8FKE0</accession>
<feature type="domain" description="SseB protein N-terminal" evidence="1">
    <location>
        <begin position="12"/>
        <end position="124"/>
    </location>
</feature>
<dbReference type="Proteomes" id="UP000240418">
    <property type="component" value="Unassembled WGS sequence"/>
</dbReference>
<protein>
    <submittedName>
        <fullName evidence="2">Type III secretion system (T3SS) SseB-like protein</fullName>
    </submittedName>
</protein>
<sequence>MSDPTLHPATPLDKAHAEMDSAGDDAARLRFYERLADGELFMLLDKEPENDRISPEIFETSDASFVLVFDTEERLSQFVGRVAPYAALSGRVIATMLSGQGIGLAVNPEVAPSAILIPPEAVAWLSETLQDAPDEVEAHISAFTAPAGLPEVLLTALDTKLATAAGLAKYAYLVGVTYENGATSHMLGFVEAVPAAQNALAKAVNEALTFSGIEAAALDVGFFAATDPVAAHLARAGLRFDLPEQVQPAEYKPIAPGRDPNKPPILH</sequence>
<proteinExistence type="predicted"/>
<keyword evidence="3" id="KW-1185">Reference proteome</keyword>
<dbReference type="Pfam" id="PF07179">
    <property type="entry name" value="SseB"/>
    <property type="match status" value="1"/>
</dbReference>
<dbReference type="EMBL" id="PYGJ01000001">
    <property type="protein sequence ID" value="PSL22174.1"/>
    <property type="molecule type" value="Genomic_DNA"/>
</dbReference>
<name>A0A2P8FKE0_9RHOB</name>
<dbReference type="InterPro" id="IPR009839">
    <property type="entry name" value="SseB_N"/>
</dbReference>
<comment type="caution">
    <text evidence="2">The sequence shown here is derived from an EMBL/GenBank/DDBJ whole genome shotgun (WGS) entry which is preliminary data.</text>
</comment>
<organism evidence="2 3">
    <name type="scientific">Shimia abyssi</name>
    <dbReference type="NCBI Taxonomy" id="1662395"/>
    <lineage>
        <taxon>Bacteria</taxon>
        <taxon>Pseudomonadati</taxon>
        <taxon>Pseudomonadota</taxon>
        <taxon>Alphaproteobacteria</taxon>
        <taxon>Rhodobacterales</taxon>
        <taxon>Roseobacteraceae</taxon>
    </lineage>
</organism>
<dbReference type="AlphaFoldDB" id="A0A2P8FKE0"/>